<evidence type="ECO:0000313" key="3">
    <source>
        <dbReference type="Proteomes" id="UP000234882"/>
    </source>
</evidence>
<keyword evidence="3" id="KW-1185">Reference proteome</keyword>
<dbReference type="OrthoDB" id="7749009at2"/>
<gene>
    <name evidence="2" type="ORF">CYR75_05835</name>
</gene>
<dbReference type="Pfam" id="PF12708">
    <property type="entry name" value="Pect-lyase_RHGA_epim"/>
    <property type="match status" value="1"/>
</dbReference>
<evidence type="ECO:0000259" key="1">
    <source>
        <dbReference type="Pfam" id="PF12708"/>
    </source>
</evidence>
<dbReference type="SUPFAM" id="SSF51126">
    <property type="entry name" value="Pectin lyase-like"/>
    <property type="match status" value="1"/>
</dbReference>
<protein>
    <recommendedName>
        <fullName evidence="1">Rhamnogalacturonase A/B/Epimerase-like pectate lyase domain-containing protein</fullName>
    </recommendedName>
</protein>
<dbReference type="AlphaFoldDB" id="A0A2K9ME00"/>
<dbReference type="InterPro" id="IPR012334">
    <property type="entry name" value="Pectin_lyas_fold"/>
</dbReference>
<sequence length="764" mass="82767">MNIAITDGLQLTPPSFAAGLAAWSREFGTPGSATWANQPNAAIVTADQDFGACLELNKVADTTRIRFMGETPILPGTYLRISARIKAIAGARPSVRVAGWAGDGARNHVGGLVEAGAPVTLPGFGQVVEVSAIVGTGNRSGVDMIWGAKPIYGHFGIDLTGSNGGVVRIESIRIEDVTGAFLRQMMDIVDVRDFGAKGDGVTDDRAAFAAADSAANGRVMVVPAGVYRIGADLTITAPVRFTGTLTMPRAARLTLMGSFDYPTYAEAFGDETEALKRAIQALFGYTDHGELNLRGRRIELTEPLVMTEIAPGLSDFSSRRLICNGQIKLVDGPAWNTGVAQSQASYNPVRPTTLSEVANVANIEIGSLITGPGVGREVYVQAKNIGARTLTLSQPLYGGAGTRSYQFKRFRYMFDFLGMDECSRVNFSEIEFMGGGRASFLMLPANGQMFHIRDCYISGPGDRGITSVGRGCQDLLVDRCQFLSSEMSVKAQDRTSIAMNLNANDAKIRDNRFVRFGTFLVAAGSGHLISGNHWFQGDDTQAGKRVPGLVIAEKNCKMAITANYIDNNVIEWTNEYDAYPNFTNDEYSFGGLSITGNHFTVKQVLSDFAWISVRPYGTNQHIHGLTVSNNVFRVIGPKIQRVDKVDTTFADLNYSRMRNILFDGNTFNGVIDYVANPIQITHTQGTAQATWVVPLTTCLPFKAWAKNVDSILAVSMIQNAGTGRVTEMPWVRSEQGPARKNIHIEWSTPARGSITLRARMDEPG</sequence>
<name>A0A2K9ME00_9RHOB</name>
<dbReference type="InterPro" id="IPR011050">
    <property type="entry name" value="Pectin_lyase_fold/virulence"/>
</dbReference>
<dbReference type="Gene3D" id="2.160.20.10">
    <property type="entry name" value="Single-stranded right-handed beta-helix, Pectin lyase-like"/>
    <property type="match status" value="1"/>
</dbReference>
<dbReference type="Proteomes" id="UP000234882">
    <property type="component" value="Chromosome"/>
</dbReference>
<dbReference type="KEGG" id="paru:CYR75_05835"/>
<accession>A0A2K9ME00</accession>
<organism evidence="2 3">
    <name type="scientific">Paracoccus jeotgali</name>
    <dbReference type="NCBI Taxonomy" id="2065379"/>
    <lineage>
        <taxon>Bacteria</taxon>
        <taxon>Pseudomonadati</taxon>
        <taxon>Pseudomonadota</taxon>
        <taxon>Alphaproteobacteria</taxon>
        <taxon>Rhodobacterales</taxon>
        <taxon>Paracoccaceae</taxon>
        <taxon>Paracoccus</taxon>
    </lineage>
</organism>
<dbReference type="InterPro" id="IPR024535">
    <property type="entry name" value="RHGA/B-epi-like_pectate_lyase"/>
</dbReference>
<dbReference type="RefSeq" id="WP_101499223.1">
    <property type="nucleotide sequence ID" value="NZ_CP025583.1"/>
</dbReference>
<dbReference type="EMBL" id="CP025583">
    <property type="protein sequence ID" value="AUM73871.1"/>
    <property type="molecule type" value="Genomic_DNA"/>
</dbReference>
<reference evidence="3" key="1">
    <citation type="submission" date="2017-12" db="EMBL/GenBank/DDBJ databases">
        <title>Genomic analysis of Paracoccus sp. CBA4604.</title>
        <authorList>
            <person name="Roh S.W."/>
            <person name="Kim J.Y."/>
            <person name="Kim J.S."/>
        </authorList>
    </citation>
    <scope>NUCLEOTIDE SEQUENCE [LARGE SCALE GENOMIC DNA]</scope>
    <source>
        <strain evidence="3">CBA4604</strain>
    </source>
</reference>
<evidence type="ECO:0000313" key="2">
    <source>
        <dbReference type="EMBL" id="AUM73871.1"/>
    </source>
</evidence>
<feature type="domain" description="Rhamnogalacturonase A/B/Epimerase-like pectate lyase" evidence="1">
    <location>
        <begin position="189"/>
        <end position="245"/>
    </location>
</feature>
<proteinExistence type="predicted"/>